<dbReference type="Proteomes" id="UP000011087">
    <property type="component" value="Unassembled WGS sequence"/>
</dbReference>
<name>L1JFL5_GUITC</name>
<dbReference type="EMBL" id="JH992990">
    <property type="protein sequence ID" value="EKX47303.1"/>
    <property type="molecule type" value="Genomic_DNA"/>
</dbReference>
<accession>L1JFL5</accession>
<feature type="region of interest" description="Disordered" evidence="1">
    <location>
        <begin position="22"/>
        <end position="55"/>
    </location>
</feature>
<proteinExistence type="predicted"/>
<organism evidence="2">
    <name type="scientific">Guillardia theta (strain CCMP2712)</name>
    <name type="common">Cryptophyte</name>
    <dbReference type="NCBI Taxonomy" id="905079"/>
    <lineage>
        <taxon>Eukaryota</taxon>
        <taxon>Cryptophyceae</taxon>
        <taxon>Pyrenomonadales</taxon>
        <taxon>Geminigeraceae</taxon>
        <taxon>Guillardia</taxon>
    </lineage>
</organism>
<feature type="compositionally biased region" description="Low complexity" evidence="1">
    <location>
        <begin position="29"/>
        <end position="42"/>
    </location>
</feature>
<keyword evidence="4" id="KW-1185">Reference proteome</keyword>
<reference evidence="4" key="2">
    <citation type="submission" date="2012-11" db="EMBL/GenBank/DDBJ databases">
        <authorList>
            <person name="Kuo A."/>
            <person name="Curtis B.A."/>
            <person name="Tanifuji G."/>
            <person name="Burki F."/>
            <person name="Gruber A."/>
            <person name="Irimia M."/>
            <person name="Maruyama S."/>
            <person name="Arias M.C."/>
            <person name="Ball S.G."/>
            <person name="Gile G.H."/>
            <person name="Hirakawa Y."/>
            <person name="Hopkins J.F."/>
            <person name="Rensing S.A."/>
            <person name="Schmutz J."/>
            <person name="Symeonidi A."/>
            <person name="Elias M."/>
            <person name="Eveleigh R.J."/>
            <person name="Herman E.K."/>
            <person name="Klute M.J."/>
            <person name="Nakayama T."/>
            <person name="Obornik M."/>
            <person name="Reyes-Prieto A."/>
            <person name="Armbrust E.V."/>
            <person name="Aves S.J."/>
            <person name="Beiko R.G."/>
            <person name="Coutinho P."/>
            <person name="Dacks J.B."/>
            <person name="Durnford D.G."/>
            <person name="Fast N.M."/>
            <person name="Green B.R."/>
            <person name="Grisdale C."/>
            <person name="Hempe F."/>
            <person name="Henrissat B."/>
            <person name="Hoppner M.P."/>
            <person name="Ishida K.-I."/>
            <person name="Kim E."/>
            <person name="Koreny L."/>
            <person name="Kroth P.G."/>
            <person name="Liu Y."/>
            <person name="Malik S.-B."/>
            <person name="Maier U.G."/>
            <person name="McRose D."/>
            <person name="Mock T."/>
            <person name="Neilson J.A."/>
            <person name="Onodera N.T."/>
            <person name="Poole A.M."/>
            <person name="Pritham E.J."/>
            <person name="Richards T.A."/>
            <person name="Rocap G."/>
            <person name="Roy S.W."/>
            <person name="Sarai C."/>
            <person name="Schaack S."/>
            <person name="Shirato S."/>
            <person name="Slamovits C.H."/>
            <person name="Spencer D.F."/>
            <person name="Suzuki S."/>
            <person name="Worden A.Z."/>
            <person name="Zauner S."/>
            <person name="Barry K."/>
            <person name="Bell C."/>
            <person name="Bharti A.K."/>
            <person name="Crow J.A."/>
            <person name="Grimwood J."/>
            <person name="Kramer R."/>
            <person name="Lindquist E."/>
            <person name="Lucas S."/>
            <person name="Salamov A."/>
            <person name="McFadden G.I."/>
            <person name="Lane C.E."/>
            <person name="Keeling P.J."/>
            <person name="Gray M.W."/>
            <person name="Grigoriev I.V."/>
            <person name="Archibald J.M."/>
        </authorList>
    </citation>
    <scope>NUCLEOTIDE SEQUENCE</scope>
    <source>
        <strain evidence="4">CCMP2712</strain>
    </source>
</reference>
<dbReference type="AlphaFoldDB" id="L1JFL5"/>
<dbReference type="HOGENOM" id="CLU_3036443_0_0_1"/>
<evidence type="ECO:0000313" key="2">
    <source>
        <dbReference type="EMBL" id="EKX47303.1"/>
    </source>
</evidence>
<sequence>MRTLLNLTFQWAAATTPASVTEAHGTARVSVTTPPSRFSTPTRPSPPPGLVATFQ</sequence>
<reference evidence="3" key="3">
    <citation type="submission" date="2015-06" db="UniProtKB">
        <authorList>
            <consortium name="EnsemblProtists"/>
        </authorList>
    </citation>
    <scope>IDENTIFICATION</scope>
</reference>
<dbReference type="KEGG" id="gtt:GUITHDRAFT_152075"/>
<protein>
    <submittedName>
        <fullName evidence="2 3">Uncharacterized protein</fullName>
    </submittedName>
</protein>
<evidence type="ECO:0000256" key="1">
    <source>
        <dbReference type="SAM" id="MobiDB-lite"/>
    </source>
</evidence>
<evidence type="ECO:0000313" key="4">
    <source>
        <dbReference type="Proteomes" id="UP000011087"/>
    </source>
</evidence>
<dbReference type="PaxDb" id="55529-EKX47303"/>
<dbReference type="GeneID" id="17304069"/>
<dbReference type="RefSeq" id="XP_005834283.1">
    <property type="nucleotide sequence ID" value="XM_005834226.1"/>
</dbReference>
<evidence type="ECO:0000313" key="3">
    <source>
        <dbReference type="EnsemblProtists" id="EKX47303"/>
    </source>
</evidence>
<dbReference type="EnsemblProtists" id="EKX47303">
    <property type="protein sequence ID" value="EKX47303"/>
    <property type="gene ID" value="GUITHDRAFT_152075"/>
</dbReference>
<reference evidence="2 4" key="1">
    <citation type="journal article" date="2012" name="Nature">
        <title>Algal genomes reveal evolutionary mosaicism and the fate of nucleomorphs.</title>
        <authorList>
            <consortium name="DOE Joint Genome Institute"/>
            <person name="Curtis B.A."/>
            <person name="Tanifuji G."/>
            <person name="Burki F."/>
            <person name="Gruber A."/>
            <person name="Irimia M."/>
            <person name="Maruyama S."/>
            <person name="Arias M.C."/>
            <person name="Ball S.G."/>
            <person name="Gile G.H."/>
            <person name="Hirakawa Y."/>
            <person name="Hopkins J.F."/>
            <person name="Kuo A."/>
            <person name="Rensing S.A."/>
            <person name="Schmutz J."/>
            <person name="Symeonidi A."/>
            <person name="Elias M."/>
            <person name="Eveleigh R.J."/>
            <person name="Herman E.K."/>
            <person name="Klute M.J."/>
            <person name="Nakayama T."/>
            <person name="Obornik M."/>
            <person name="Reyes-Prieto A."/>
            <person name="Armbrust E.V."/>
            <person name="Aves S.J."/>
            <person name="Beiko R.G."/>
            <person name="Coutinho P."/>
            <person name="Dacks J.B."/>
            <person name="Durnford D.G."/>
            <person name="Fast N.M."/>
            <person name="Green B.R."/>
            <person name="Grisdale C.J."/>
            <person name="Hempel F."/>
            <person name="Henrissat B."/>
            <person name="Hoppner M.P."/>
            <person name="Ishida K."/>
            <person name="Kim E."/>
            <person name="Koreny L."/>
            <person name="Kroth P.G."/>
            <person name="Liu Y."/>
            <person name="Malik S.B."/>
            <person name="Maier U.G."/>
            <person name="McRose D."/>
            <person name="Mock T."/>
            <person name="Neilson J.A."/>
            <person name="Onodera N.T."/>
            <person name="Poole A.M."/>
            <person name="Pritham E.J."/>
            <person name="Richards T.A."/>
            <person name="Rocap G."/>
            <person name="Roy S.W."/>
            <person name="Sarai C."/>
            <person name="Schaack S."/>
            <person name="Shirato S."/>
            <person name="Slamovits C.H."/>
            <person name="Spencer D.F."/>
            <person name="Suzuki S."/>
            <person name="Worden A.Z."/>
            <person name="Zauner S."/>
            <person name="Barry K."/>
            <person name="Bell C."/>
            <person name="Bharti A.K."/>
            <person name="Crow J.A."/>
            <person name="Grimwood J."/>
            <person name="Kramer R."/>
            <person name="Lindquist E."/>
            <person name="Lucas S."/>
            <person name="Salamov A."/>
            <person name="McFadden G.I."/>
            <person name="Lane C.E."/>
            <person name="Keeling P.J."/>
            <person name="Gray M.W."/>
            <person name="Grigoriev I.V."/>
            <person name="Archibald J.M."/>
        </authorList>
    </citation>
    <scope>NUCLEOTIDE SEQUENCE</scope>
    <source>
        <strain evidence="2 4">CCMP2712</strain>
    </source>
</reference>
<gene>
    <name evidence="2" type="ORF">GUITHDRAFT_152075</name>
</gene>